<feature type="compositionally biased region" description="Basic and acidic residues" evidence="1">
    <location>
        <begin position="199"/>
        <end position="214"/>
    </location>
</feature>
<evidence type="ECO:0000256" key="1">
    <source>
        <dbReference type="SAM" id="MobiDB-lite"/>
    </source>
</evidence>
<protein>
    <submittedName>
        <fullName evidence="2">Uncharacterized protein</fullName>
    </submittedName>
</protein>
<accession>A0A8H6YUP6</accession>
<proteinExistence type="predicted"/>
<dbReference type="Proteomes" id="UP000623467">
    <property type="component" value="Unassembled WGS sequence"/>
</dbReference>
<name>A0A8H6YUP6_9AGAR</name>
<dbReference type="AlphaFoldDB" id="A0A8H6YUP6"/>
<dbReference type="OrthoDB" id="10680946at2759"/>
<evidence type="ECO:0000313" key="3">
    <source>
        <dbReference type="Proteomes" id="UP000623467"/>
    </source>
</evidence>
<organism evidence="2 3">
    <name type="scientific">Mycena sanguinolenta</name>
    <dbReference type="NCBI Taxonomy" id="230812"/>
    <lineage>
        <taxon>Eukaryota</taxon>
        <taxon>Fungi</taxon>
        <taxon>Dikarya</taxon>
        <taxon>Basidiomycota</taxon>
        <taxon>Agaricomycotina</taxon>
        <taxon>Agaricomycetes</taxon>
        <taxon>Agaricomycetidae</taxon>
        <taxon>Agaricales</taxon>
        <taxon>Marasmiineae</taxon>
        <taxon>Mycenaceae</taxon>
        <taxon>Mycena</taxon>
    </lineage>
</organism>
<comment type="caution">
    <text evidence="2">The sequence shown here is derived from an EMBL/GenBank/DDBJ whole genome shotgun (WGS) entry which is preliminary data.</text>
</comment>
<gene>
    <name evidence="2" type="ORF">MSAN_00927900</name>
</gene>
<sequence length="227" mass="25855">MTGIVISGDLFSLTRLNYLLRPSASRTKHATLLHRFQSYSRADESIRVEKCGKMAGTWVPLKYLSFCMGDVGVEKETQEKILRDLSDLPLQEEKYRKPSSAEVSVTPTAVGVFDEPAAADIQAEPSVADDDETMPESLRELRGQEKTLQTALHERREEYRFELKVHEKVLQRARKEYEYDETALQNKLHKVRDAYAQEEAELKARSEEAQENARQDAVQPGRGGVRV</sequence>
<reference evidence="2" key="1">
    <citation type="submission" date="2020-05" db="EMBL/GenBank/DDBJ databases">
        <title>Mycena genomes resolve the evolution of fungal bioluminescence.</title>
        <authorList>
            <person name="Tsai I.J."/>
        </authorList>
    </citation>
    <scope>NUCLEOTIDE SEQUENCE</scope>
    <source>
        <strain evidence="2">160909Yilan</strain>
    </source>
</reference>
<evidence type="ECO:0000313" key="2">
    <source>
        <dbReference type="EMBL" id="KAF7366698.1"/>
    </source>
</evidence>
<keyword evidence="3" id="KW-1185">Reference proteome</keyword>
<dbReference type="EMBL" id="JACAZH010000006">
    <property type="protein sequence ID" value="KAF7366698.1"/>
    <property type="molecule type" value="Genomic_DNA"/>
</dbReference>
<feature type="region of interest" description="Disordered" evidence="1">
    <location>
        <begin position="199"/>
        <end position="227"/>
    </location>
</feature>